<dbReference type="RefSeq" id="WP_146443962.1">
    <property type="nucleotide sequence ID" value="NZ_SJPR01000001.1"/>
</dbReference>
<protein>
    <recommendedName>
        <fullName evidence="1">NIPSNAP domain-containing protein</fullName>
    </recommendedName>
</protein>
<dbReference type="SUPFAM" id="SSF54909">
    <property type="entry name" value="Dimeric alpha+beta barrel"/>
    <property type="match status" value="1"/>
</dbReference>
<comment type="caution">
    <text evidence="2">The sequence shown here is derived from an EMBL/GenBank/DDBJ whole genome shotgun (WGS) entry which is preliminary data.</text>
</comment>
<proteinExistence type="predicted"/>
<dbReference type="Gene3D" id="3.30.70.100">
    <property type="match status" value="1"/>
</dbReference>
<feature type="domain" description="NIPSNAP" evidence="1">
    <location>
        <begin position="57"/>
        <end position="161"/>
    </location>
</feature>
<dbReference type="AlphaFoldDB" id="A0A5C6ALC2"/>
<name>A0A5C6ALC2_9BACT</name>
<dbReference type="InterPro" id="IPR012577">
    <property type="entry name" value="NIPSNAP"/>
</dbReference>
<sequence length="163" mass="18548">MSRIPSNRKVRRQSGFLWLLCMVPLVLAPLAVRSEEPESSDEPSPRDGSAVTPSPVYELRIYHVAPGKLEALNNRFRDHTLRLFEKHGIKNVGYWTAEGDDKQPRLYYLIAYPDHPSREKMLVNGIAVDPEFRSAVEESEKDGELTTKIESVILNPTDYSPLK</sequence>
<keyword evidence="3" id="KW-1185">Reference proteome</keyword>
<evidence type="ECO:0000259" key="1">
    <source>
        <dbReference type="Pfam" id="PF07978"/>
    </source>
</evidence>
<evidence type="ECO:0000313" key="3">
    <source>
        <dbReference type="Proteomes" id="UP000317421"/>
    </source>
</evidence>
<organism evidence="2 3">
    <name type="scientific">Botrimarina colliarenosi</name>
    <dbReference type="NCBI Taxonomy" id="2528001"/>
    <lineage>
        <taxon>Bacteria</taxon>
        <taxon>Pseudomonadati</taxon>
        <taxon>Planctomycetota</taxon>
        <taxon>Planctomycetia</taxon>
        <taxon>Pirellulales</taxon>
        <taxon>Lacipirellulaceae</taxon>
        <taxon>Botrimarina</taxon>
    </lineage>
</organism>
<dbReference type="OrthoDB" id="9809695at2"/>
<dbReference type="Proteomes" id="UP000317421">
    <property type="component" value="Unassembled WGS sequence"/>
</dbReference>
<reference evidence="2 3" key="1">
    <citation type="submission" date="2019-02" db="EMBL/GenBank/DDBJ databases">
        <title>Deep-cultivation of Planctomycetes and their phenomic and genomic characterization uncovers novel biology.</title>
        <authorList>
            <person name="Wiegand S."/>
            <person name="Jogler M."/>
            <person name="Boedeker C."/>
            <person name="Pinto D."/>
            <person name="Vollmers J."/>
            <person name="Rivas-Marin E."/>
            <person name="Kohn T."/>
            <person name="Peeters S.H."/>
            <person name="Heuer A."/>
            <person name="Rast P."/>
            <person name="Oberbeckmann S."/>
            <person name="Bunk B."/>
            <person name="Jeske O."/>
            <person name="Meyerdierks A."/>
            <person name="Storesund J.E."/>
            <person name="Kallscheuer N."/>
            <person name="Luecker S."/>
            <person name="Lage O.M."/>
            <person name="Pohl T."/>
            <person name="Merkel B.J."/>
            <person name="Hornburger P."/>
            <person name="Mueller R.-W."/>
            <person name="Bruemmer F."/>
            <person name="Labrenz M."/>
            <person name="Spormann A.M."/>
            <person name="Op Den Camp H."/>
            <person name="Overmann J."/>
            <person name="Amann R."/>
            <person name="Jetten M.S.M."/>
            <person name="Mascher T."/>
            <person name="Medema M.H."/>
            <person name="Devos D.P."/>
            <person name="Kaster A.-K."/>
            <person name="Ovreas L."/>
            <person name="Rohde M."/>
            <person name="Galperin M.Y."/>
            <person name="Jogler C."/>
        </authorList>
    </citation>
    <scope>NUCLEOTIDE SEQUENCE [LARGE SCALE GENOMIC DNA]</scope>
    <source>
        <strain evidence="2 3">Pla108</strain>
    </source>
</reference>
<dbReference type="EMBL" id="SJPR01000001">
    <property type="protein sequence ID" value="TWU00278.1"/>
    <property type="molecule type" value="Genomic_DNA"/>
</dbReference>
<dbReference type="InterPro" id="IPR011008">
    <property type="entry name" value="Dimeric_a/b-barrel"/>
</dbReference>
<accession>A0A5C6ALC2</accession>
<dbReference type="Pfam" id="PF07978">
    <property type="entry name" value="NIPSNAP"/>
    <property type="match status" value="1"/>
</dbReference>
<evidence type="ECO:0000313" key="2">
    <source>
        <dbReference type="EMBL" id="TWU00278.1"/>
    </source>
</evidence>
<gene>
    <name evidence="2" type="ORF">Pla108_12260</name>
</gene>